<evidence type="ECO:0000313" key="7">
    <source>
        <dbReference type="Proteomes" id="UP000777265"/>
    </source>
</evidence>
<reference evidence="6" key="2">
    <citation type="submission" date="2020-01" db="EMBL/GenBank/DDBJ databases">
        <authorList>
            <person name="Campanaro S."/>
        </authorList>
    </citation>
    <scope>NUCLEOTIDE SEQUENCE</scope>
    <source>
        <strain evidence="6">AS06rmzACSIP_7</strain>
    </source>
</reference>
<dbReference type="PROSITE" id="PS51379">
    <property type="entry name" value="4FE4S_FER_2"/>
    <property type="match status" value="2"/>
</dbReference>
<dbReference type="PROSITE" id="PS00198">
    <property type="entry name" value="4FE4S_FER_1"/>
    <property type="match status" value="2"/>
</dbReference>
<feature type="domain" description="4Fe-4S ferredoxin-type" evidence="5">
    <location>
        <begin position="328"/>
        <end position="353"/>
    </location>
</feature>
<gene>
    <name evidence="6" type="ORF">GXY80_01425</name>
</gene>
<accession>A0A971RZC5</accession>
<dbReference type="AlphaFoldDB" id="A0A971RZC5"/>
<dbReference type="InterPro" id="IPR017900">
    <property type="entry name" value="4Fe4S_Fe_S_CS"/>
</dbReference>
<evidence type="ECO:0000313" key="6">
    <source>
        <dbReference type="EMBL" id="NLW34130.1"/>
    </source>
</evidence>
<sequence>MKRVVTAALSSYDPGALQQFFQEGFESIGLSLNHCKVLLKPNLVMGKPPRKAVNTHPDVVRAVAAVLLDRSCDVYIGDSPGYESTERALKGSGIMDVVKDMGLKVVPFNRLITKRQQSGVSPYRFFTFGEDPCAYDAVVNLPKLKTHGMMGLTLGVKNTFGFIHSLEKARWHLRAGQDRMLFASILIDIHRLVSPAVTILDGIIAMDREGPSSGRARDMGLIALSRDAFALDHYIEQIIGIASLPITVKAMEHGLIGEYDVHGQKVPPVAGFEMPKSVDTDWALPRFVKKILRSVFVGKPRLNLEKCRGCGICLKVCPAGSLVFLDQRPVFDHKRCIRCYCCQEMCPEGAITV</sequence>
<evidence type="ECO:0000259" key="5">
    <source>
        <dbReference type="PROSITE" id="PS51379"/>
    </source>
</evidence>
<keyword evidence="4" id="KW-0411">Iron-sulfur</keyword>
<dbReference type="Gene3D" id="3.30.70.20">
    <property type="match status" value="1"/>
</dbReference>
<feature type="domain" description="4Fe-4S ferredoxin-type" evidence="5">
    <location>
        <begin position="298"/>
        <end position="327"/>
    </location>
</feature>
<evidence type="ECO:0000256" key="3">
    <source>
        <dbReference type="ARBA" id="ARBA00023004"/>
    </source>
</evidence>
<evidence type="ECO:0000256" key="2">
    <source>
        <dbReference type="ARBA" id="ARBA00022723"/>
    </source>
</evidence>
<dbReference type="InterPro" id="IPR050157">
    <property type="entry name" value="PSI_iron-sulfur_center"/>
</dbReference>
<dbReference type="Pfam" id="PF12838">
    <property type="entry name" value="Fer4_7"/>
    <property type="match status" value="1"/>
</dbReference>
<proteinExistence type="predicted"/>
<keyword evidence="3" id="KW-0408">Iron</keyword>
<reference evidence="6" key="1">
    <citation type="journal article" date="2020" name="Biotechnol. Biofuels">
        <title>New insights from the biogas microbiome by comprehensive genome-resolved metagenomics of nearly 1600 species originating from multiple anaerobic digesters.</title>
        <authorList>
            <person name="Campanaro S."/>
            <person name="Treu L."/>
            <person name="Rodriguez-R L.M."/>
            <person name="Kovalovszki A."/>
            <person name="Ziels R.M."/>
            <person name="Maus I."/>
            <person name="Zhu X."/>
            <person name="Kougias P.G."/>
            <person name="Basile A."/>
            <person name="Luo G."/>
            <person name="Schluter A."/>
            <person name="Konstantinidis K.T."/>
            <person name="Angelidaki I."/>
        </authorList>
    </citation>
    <scope>NUCLEOTIDE SEQUENCE</scope>
    <source>
        <strain evidence="6">AS06rmzACSIP_7</strain>
    </source>
</reference>
<dbReference type="SUPFAM" id="SSF54862">
    <property type="entry name" value="4Fe-4S ferredoxins"/>
    <property type="match status" value="1"/>
</dbReference>
<dbReference type="Pfam" id="PF04015">
    <property type="entry name" value="DUF362"/>
    <property type="match status" value="1"/>
</dbReference>
<dbReference type="PANTHER" id="PTHR24960:SF76">
    <property type="entry name" value="4FE-4S FERREDOXIN-TYPE DOMAIN-CONTAINING PROTEIN"/>
    <property type="match status" value="1"/>
</dbReference>
<comment type="caution">
    <text evidence="6">The sequence shown here is derived from an EMBL/GenBank/DDBJ whole genome shotgun (WGS) entry which is preliminary data.</text>
</comment>
<dbReference type="GO" id="GO:0046872">
    <property type="term" value="F:metal ion binding"/>
    <property type="evidence" value="ECO:0007669"/>
    <property type="project" value="UniProtKB-KW"/>
</dbReference>
<evidence type="ECO:0000256" key="4">
    <source>
        <dbReference type="ARBA" id="ARBA00023014"/>
    </source>
</evidence>
<organism evidence="6 7">
    <name type="scientific">Syntrophorhabdus aromaticivorans</name>
    <dbReference type="NCBI Taxonomy" id="328301"/>
    <lineage>
        <taxon>Bacteria</taxon>
        <taxon>Pseudomonadati</taxon>
        <taxon>Thermodesulfobacteriota</taxon>
        <taxon>Syntrophorhabdia</taxon>
        <taxon>Syntrophorhabdales</taxon>
        <taxon>Syntrophorhabdaceae</taxon>
        <taxon>Syntrophorhabdus</taxon>
    </lineage>
</organism>
<dbReference type="Proteomes" id="UP000777265">
    <property type="component" value="Unassembled WGS sequence"/>
</dbReference>
<name>A0A971RZC5_9BACT</name>
<dbReference type="InterPro" id="IPR007160">
    <property type="entry name" value="DUF362"/>
</dbReference>
<dbReference type="GO" id="GO:0051539">
    <property type="term" value="F:4 iron, 4 sulfur cluster binding"/>
    <property type="evidence" value="ECO:0007669"/>
    <property type="project" value="UniProtKB-KW"/>
</dbReference>
<protein>
    <submittedName>
        <fullName evidence="6">DUF362 domain-containing protein</fullName>
    </submittedName>
</protein>
<dbReference type="PANTHER" id="PTHR24960">
    <property type="entry name" value="PHOTOSYSTEM I IRON-SULFUR CENTER-RELATED"/>
    <property type="match status" value="1"/>
</dbReference>
<keyword evidence="1" id="KW-0004">4Fe-4S</keyword>
<evidence type="ECO:0000256" key="1">
    <source>
        <dbReference type="ARBA" id="ARBA00022485"/>
    </source>
</evidence>
<dbReference type="InterPro" id="IPR017896">
    <property type="entry name" value="4Fe4S_Fe-S-bd"/>
</dbReference>
<dbReference type="EMBL" id="JAAYEE010000025">
    <property type="protein sequence ID" value="NLW34130.1"/>
    <property type="molecule type" value="Genomic_DNA"/>
</dbReference>
<keyword evidence="2" id="KW-0479">Metal-binding</keyword>